<proteinExistence type="predicted"/>
<feature type="region of interest" description="Disordered" evidence="1">
    <location>
        <begin position="51"/>
        <end position="103"/>
    </location>
</feature>
<sequence>MADDAIVESAAGLADAGGEVAHGAGREAFALQQREPGDAGAIAADARVVEDGEQRTGGAGEAGRTQPAVRAGDGEATGVRRAEFGDRIDEADRQVSRRRRRPP</sequence>
<feature type="compositionally biased region" description="Basic and acidic residues" evidence="1">
    <location>
        <begin position="78"/>
        <end position="95"/>
    </location>
</feature>
<reference evidence="2 3" key="1">
    <citation type="submission" date="2020-05" db="EMBL/GenBank/DDBJ databases">
        <title>Ramlibacter rhizophilus sp. nov., isolated from rhizosphere soil of national flower Mugunghwa from South Korea.</title>
        <authorList>
            <person name="Zheng-Fei Y."/>
            <person name="Huan T."/>
        </authorList>
    </citation>
    <scope>NUCLEOTIDE SEQUENCE [LARGE SCALE GENOMIC DNA]</scope>
    <source>
        <strain evidence="2 3">H242</strain>
    </source>
</reference>
<evidence type="ECO:0000313" key="3">
    <source>
        <dbReference type="Proteomes" id="UP000500826"/>
    </source>
</evidence>
<protein>
    <submittedName>
        <fullName evidence="2">Uncharacterized protein</fullName>
    </submittedName>
</protein>
<evidence type="ECO:0000313" key="2">
    <source>
        <dbReference type="EMBL" id="QJW83507.1"/>
    </source>
</evidence>
<dbReference type="Proteomes" id="UP000500826">
    <property type="component" value="Chromosome"/>
</dbReference>
<dbReference type="EMBL" id="CP053418">
    <property type="protein sequence ID" value="QJW83507.1"/>
    <property type="molecule type" value="Genomic_DNA"/>
</dbReference>
<accession>A0ABX6P1N9</accession>
<name>A0ABX6P1N9_9BURK</name>
<keyword evidence="3" id="KW-1185">Reference proteome</keyword>
<organism evidence="2 3">
    <name type="scientific">Ramlibacter terrae</name>
    <dbReference type="NCBI Taxonomy" id="2732511"/>
    <lineage>
        <taxon>Bacteria</taxon>
        <taxon>Pseudomonadati</taxon>
        <taxon>Pseudomonadota</taxon>
        <taxon>Betaproteobacteria</taxon>
        <taxon>Burkholderiales</taxon>
        <taxon>Comamonadaceae</taxon>
        <taxon>Ramlibacter</taxon>
    </lineage>
</organism>
<evidence type="ECO:0000256" key="1">
    <source>
        <dbReference type="SAM" id="MobiDB-lite"/>
    </source>
</evidence>
<gene>
    <name evidence="2" type="ORF">HK414_03125</name>
</gene>